<dbReference type="AlphaFoldDB" id="A0AAJ5Z909"/>
<protein>
    <submittedName>
        <fullName evidence="2">Uncharacterized protein</fullName>
    </submittedName>
</protein>
<name>A0AAJ5Z909_AERCA</name>
<feature type="chain" id="PRO_5042610363" evidence="1">
    <location>
        <begin position="23"/>
        <end position="125"/>
    </location>
</feature>
<dbReference type="RefSeq" id="WP_210556047.1">
    <property type="nucleotide sequence ID" value="NZ_CP120942.1"/>
</dbReference>
<proteinExistence type="predicted"/>
<evidence type="ECO:0000313" key="3">
    <source>
        <dbReference type="Proteomes" id="UP001218423"/>
    </source>
</evidence>
<organism evidence="2 3">
    <name type="scientific">Aeromonas caviae</name>
    <name type="common">Aeromonas punctata</name>
    <dbReference type="NCBI Taxonomy" id="648"/>
    <lineage>
        <taxon>Bacteria</taxon>
        <taxon>Pseudomonadati</taxon>
        <taxon>Pseudomonadota</taxon>
        <taxon>Gammaproteobacteria</taxon>
        <taxon>Aeromonadales</taxon>
        <taxon>Aeromonadaceae</taxon>
        <taxon>Aeromonas</taxon>
    </lineage>
</organism>
<feature type="signal peptide" evidence="1">
    <location>
        <begin position="1"/>
        <end position="22"/>
    </location>
</feature>
<evidence type="ECO:0000256" key="1">
    <source>
        <dbReference type="SAM" id="SignalP"/>
    </source>
</evidence>
<gene>
    <name evidence="2" type="ORF">P5S46_11895</name>
</gene>
<dbReference type="EMBL" id="CP120942">
    <property type="protein sequence ID" value="WFF96376.1"/>
    <property type="molecule type" value="Genomic_DNA"/>
</dbReference>
<accession>A0AAJ5Z909</accession>
<dbReference type="Proteomes" id="UP001218423">
    <property type="component" value="Chromosome"/>
</dbReference>
<sequence length="125" mass="13871">MKLLNNIALVGLLSALSAPSMAAQAPAYKQAIRYSTWAEVCASEQRNLEDGWQALSKEMAAAAITLLHDQAYTREQISEQITWQSAWASGYLAGAYNNPIDFCESLWRTWSEDTGWILTKAKAVK</sequence>
<reference evidence="2" key="1">
    <citation type="submission" date="2023-03" db="EMBL/GenBank/DDBJ databases">
        <title>Aeromonas caviae strain AC1520.</title>
        <authorList>
            <person name="Xie T."/>
            <person name="Zhang Q."/>
            <person name="Deng J."/>
            <person name="Li X."/>
        </authorList>
    </citation>
    <scope>NUCLEOTIDE SEQUENCE</scope>
    <source>
        <strain evidence="2">AC1520</strain>
    </source>
</reference>
<keyword evidence="1" id="KW-0732">Signal</keyword>
<evidence type="ECO:0000313" key="2">
    <source>
        <dbReference type="EMBL" id="WFF96376.1"/>
    </source>
</evidence>